<reference evidence="1" key="1">
    <citation type="submission" date="2021-01" db="EMBL/GenBank/DDBJ databases">
        <authorList>
            <consortium name="Genoscope - CEA"/>
            <person name="William W."/>
        </authorList>
    </citation>
    <scope>NUCLEOTIDE SEQUENCE</scope>
</reference>
<dbReference type="AlphaFoldDB" id="A0A816ILS3"/>
<accession>A0A816ILS3</accession>
<protein>
    <submittedName>
        <fullName evidence="1">(rape) hypothetical protein</fullName>
    </submittedName>
</protein>
<name>A0A816ILS3_BRANA</name>
<gene>
    <name evidence="1" type="ORF">DARMORV10_C03P58950.1</name>
</gene>
<evidence type="ECO:0000313" key="1">
    <source>
        <dbReference type="EMBL" id="CAF1706600.1"/>
    </source>
</evidence>
<sequence length="106" mass="12224">MAKFFCFVVHPPWRYCFSGFGRPDGGKLMGDMLLRDAKVIPFFKVMFIFVYEHTAVFRFMNTQPDGFESGCLFVFFVKSFSGRLIPATVNVNRLATYRPHFKAGSM</sequence>
<dbReference type="Proteomes" id="UP001295469">
    <property type="component" value="Chromosome C03"/>
</dbReference>
<proteinExistence type="predicted"/>
<dbReference type="EMBL" id="HG994367">
    <property type="protein sequence ID" value="CAF1706600.1"/>
    <property type="molecule type" value="Genomic_DNA"/>
</dbReference>
<organism evidence="1">
    <name type="scientific">Brassica napus</name>
    <name type="common">Rape</name>
    <dbReference type="NCBI Taxonomy" id="3708"/>
    <lineage>
        <taxon>Eukaryota</taxon>
        <taxon>Viridiplantae</taxon>
        <taxon>Streptophyta</taxon>
        <taxon>Embryophyta</taxon>
        <taxon>Tracheophyta</taxon>
        <taxon>Spermatophyta</taxon>
        <taxon>Magnoliopsida</taxon>
        <taxon>eudicotyledons</taxon>
        <taxon>Gunneridae</taxon>
        <taxon>Pentapetalae</taxon>
        <taxon>rosids</taxon>
        <taxon>malvids</taxon>
        <taxon>Brassicales</taxon>
        <taxon>Brassicaceae</taxon>
        <taxon>Brassiceae</taxon>
        <taxon>Brassica</taxon>
    </lineage>
</organism>